<dbReference type="InParanoid" id="Q55D71"/>
<organism evidence="3 4">
    <name type="scientific">Dictyostelium discoideum</name>
    <name type="common">Social amoeba</name>
    <dbReference type="NCBI Taxonomy" id="44689"/>
    <lineage>
        <taxon>Eukaryota</taxon>
        <taxon>Amoebozoa</taxon>
        <taxon>Evosea</taxon>
        <taxon>Eumycetozoa</taxon>
        <taxon>Dictyostelia</taxon>
        <taxon>Dictyosteliales</taxon>
        <taxon>Dictyosteliaceae</taxon>
        <taxon>Dictyostelium</taxon>
    </lineage>
</organism>
<dbReference type="Pfam" id="PF03567">
    <property type="entry name" value="Sulfotransfer_2"/>
    <property type="match status" value="1"/>
</dbReference>
<feature type="transmembrane region" description="Helical" evidence="2">
    <location>
        <begin position="21"/>
        <end position="40"/>
    </location>
</feature>
<gene>
    <name evidence="3" type="primary">cnrC</name>
    <name evidence="3" type="ORF">DDB_G0269764</name>
</gene>
<keyword evidence="2" id="KW-0812">Transmembrane</keyword>
<dbReference type="InterPro" id="IPR027417">
    <property type="entry name" value="P-loop_NTPase"/>
</dbReference>
<comment type="caution">
    <text evidence="3">The sequence shown here is derived from an EMBL/GenBank/DDBJ whole genome shotgun (WGS) entry which is preliminary data.</text>
</comment>
<feature type="region of interest" description="Disordered" evidence="1">
    <location>
        <begin position="61"/>
        <end position="134"/>
    </location>
</feature>
<evidence type="ECO:0000256" key="2">
    <source>
        <dbReference type="SAM" id="Phobius"/>
    </source>
</evidence>
<dbReference type="FunCoup" id="Q55D71">
    <property type="interactions" value="2"/>
</dbReference>
<dbReference type="eggNOG" id="ENOG502RBPZ">
    <property type="taxonomic scope" value="Eukaryota"/>
</dbReference>
<dbReference type="KEGG" id="ddi:DDB_G0269764"/>
<dbReference type="VEuPathDB" id="AmoebaDB:DDB_G0269764"/>
<dbReference type="GO" id="GO:0016020">
    <property type="term" value="C:membrane"/>
    <property type="evidence" value="ECO:0007669"/>
    <property type="project" value="InterPro"/>
</dbReference>
<sequence>MFSKKISLYNKTNGKKDNSSKVFLFVILFVVLVIVFVQSLSISQFNNEISQTTSITIDTKESNDNNNLIINKNNNNENINNNNNNDNNESDEDALLRKQHQEFKEAEEKANKGKSLSYATRSYATRKPKEKSEQQIENEKLTLLEKDILRGRVFKEFKDEVEILKSLDTDPGYASILNLPDYKPPTGDELVDKVKDTTWKLSKEENPFYLPKPHIFIHVPKAAGSSLGGIFKRNEKRDKFAHHWKHPSYSELESTMQKDSIFGHIRYGLHFYFNDNDPTRVPENPYGLNKYSYMTMLREPVDRVISNYYYHRQNRKDPFHELAMNHNLTEWIKVAAAGNNEQARMICGMGWEDFGNQTIYDMALHHLKYTFKFVGITEQFTESLVLFSHYSGFQNIRYSKINTGRQRVSVDKIPDDLRKEIEERNWIDVALYKMALDIYNKQIDQIGRDFFEQEVAAYKDRYLSGKYKVPNILHTTKPVEQTQQQQQ</sequence>
<feature type="compositionally biased region" description="Basic and acidic residues" evidence="1">
    <location>
        <begin position="94"/>
        <end position="111"/>
    </location>
</feature>
<dbReference type="SMR" id="Q55D71"/>
<protein>
    <submittedName>
        <fullName evidence="3">Uncharacterized protein</fullName>
    </submittedName>
</protein>
<dbReference type="GeneID" id="8617216"/>
<dbReference type="InterPro" id="IPR005331">
    <property type="entry name" value="Sulfotransferase"/>
</dbReference>
<name>Q55D71_DICDI</name>
<dbReference type="HOGENOM" id="CLU_560719_0_0_1"/>
<dbReference type="PANTHER" id="PTHR32301">
    <property type="entry name" value="COUNTIN RECEPTOR CNR3-RELATED"/>
    <property type="match status" value="1"/>
</dbReference>
<keyword evidence="2" id="KW-1133">Transmembrane helix</keyword>
<dbReference type="InterPro" id="IPR053259">
    <property type="entry name" value="Golvesin-related_Golgi"/>
</dbReference>
<dbReference type="OMA" id="GHIRYGL"/>
<dbReference type="EMBL" id="AAFI02000005">
    <property type="protein sequence ID" value="EAL72232.1"/>
    <property type="molecule type" value="Genomic_DNA"/>
</dbReference>
<feature type="compositionally biased region" description="Low complexity" evidence="1">
    <location>
        <begin position="64"/>
        <end position="87"/>
    </location>
</feature>
<keyword evidence="2" id="KW-0472">Membrane</keyword>
<dbReference type="Gene3D" id="3.40.50.300">
    <property type="entry name" value="P-loop containing nucleotide triphosphate hydrolases"/>
    <property type="match status" value="1"/>
</dbReference>
<dbReference type="PANTHER" id="PTHR32301:SF13">
    <property type="entry name" value="SULFOTRANSFERASE DOMAIN-CONTAINING PROTEIN"/>
    <property type="match status" value="1"/>
</dbReference>
<dbReference type="Proteomes" id="UP000002195">
    <property type="component" value="Unassembled WGS sequence"/>
</dbReference>
<dbReference type="SUPFAM" id="SSF52540">
    <property type="entry name" value="P-loop containing nucleoside triphosphate hydrolases"/>
    <property type="match status" value="1"/>
</dbReference>
<reference evidence="3 4" key="1">
    <citation type="journal article" date="2005" name="Nature">
        <title>The genome of the social amoeba Dictyostelium discoideum.</title>
        <authorList>
            <consortium name="The Dictyostelium discoideum Sequencing Consortium"/>
            <person name="Eichinger L."/>
            <person name="Pachebat J.A."/>
            <person name="Glockner G."/>
            <person name="Rajandream M.A."/>
            <person name="Sucgang R."/>
            <person name="Berriman M."/>
            <person name="Song J."/>
            <person name="Olsen R."/>
            <person name="Szafranski K."/>
            <person name="Xu Q."/>
            <person name="Tunggal B."/>
            <person name="Kummerfeld S."/>
            <person name="Madera M."/>
            <person name="Konfortov B.A."/>
            <person name="Rivero F."/>
            <person name="Bankier A.T."/>
            <person name="Lehmann R."/>
            <person name="Hamlin N."/>
            <person name="Davies R."/>
            <person name="Gaudet P."/>
            <person name="Fey P."/>
            <person name="Pilcher K."/>
            <person name="Chen G."/>
            <person name="Saunders D."/>
            <person name="Sodergren E."/>
            <person name="Davis P."/>
            <person name="Kerhornou A."/>
            <person name="Nie X."/>
            <person name="Hall N."/>
            <person name="Anjard C."/>
            <person name="Hemphill L."/>
            <person name="Bason N."/>
            <person name="Farbrother P."/>
            <person name="Desany B."/>
            <person name="Just E."/>
            <person name="Morio T."/>
            <person name="Rost R."/>
            <person name="Churcher C."/>
            <person name="Cooper J."/>
            <person name="Haydock S."/>
            <person name="van Driessche N."/>
            <person name="Cronin A."/>
            <person name="Goodhead I."/>
            <person name="Muzny D."/>
            <person name="Mourier T."/>
            <person name="Pain A."/>
            <person name="Lu M."/>
            <person name="Harper D."/>
            <person name="Lindsay R."/>
            <person name="Hauser H."/>
            <person name="James K."/>
            <person name="Quiles M."/>
            <person name="Madan Babu M."/>
            <person name="Saito T."/>
            <person name="Buchrieser C."/>
            <person name="Wardroper A."/>
            <person name="Felder M."/>
            <person name="Thangavelu M."/>
            <person name="Johnson D."/>
            <person name="Knights A."/>
            <person name="Loulseged H."/>
            <person name="Mungall K."/>
            <person name="Oliver K."/>
            <person name="Price C."/>
            <person name="Quail M.A."/>
            <person name="Urushihara H."/>
            <person name="Hernandez J."/>
            <person name="Rabbinowitsch E."/>
            <person name="Steffen D."/>
            <person name="Sanders M."/>
            <person name="Ma J."/>
            <person name="Kohara Y."/>
            <person name="Sharp S."/>
            <person name="Simmonds M."/>
            <person name="Spiegler S."/>
            <person name="Tivey A."/>
            <person name="Sugano S."/>
            <person name="White B."/>
            <person name="Walker D."/>
            <person name="Woodward J."/>
            <person name="Winckler T."/>
            <person name="Tanaka Y."/>
            <person name="Shaulsky G."/>
            <person name="Schleicher M."/>
            <person name="Weinstock G."/>
            <person name="Rosenthal A."/>
            <person name="Cox E.C."/>
            <person name="Chisholm R.L."/>
            <person name="Gibbs R."/>
            <person name="Loomis W.F."/>
            <person name="Platzer M."/>
            <person name="Kay R.R."/>
            <person name="Williams J."/>
            <person name="Dear P.H."/>
            <person name="Noegel A.A."/>
            <person name="Barrell B."/>
            <person name="Kuspa A."/>
        </authorList>
    </citation>
    <scope>NUCLEOTIDE SEQUENCE [LARGE SCALE GENOMIC DNA]</scope>
    <source>
        <strain evidence="3 4">AX4</strain>
    </source>
</reference>
<dbReference type="AlphaFoldDB" id="Q55D71"/>
<evidence type="ECO:0000256" key="1">
    <source>
        <dbReference type="SAM" id="MobiDB-lite"/>
    </source>
</evidence>
<keyword evidence="4" id="KW-1185">Reference proteome</keyword>
<dbReference type="PaxDb" id="44689-DDB0229860"/>
<dbReference type="GO" id="GO:0005794">
    <property type="term" value="C:Golgi apparatus"/>
    <property type="evidence" value="ECO:0000318"/>
    <property type="project" value="GO_Central"/>
</dbReference>
<proteinExistence type="predicted"/>
<evidence type="ECO:0000313" key="3">
    <source>
        <dbReference type="EMBL" id="EAL72232.1"/>
    </source>
</evidence>
<dbReference type="RefSeq" id="XP_646260.1">
    <property type="nucleotide sequence ID" value="XM_641168.1"/>
</dbReference>
<accession>Q55D71</accession>
<dbReference type="PhylomeDB" id="Q55D71"/>
<evidence type="ECO:0000313" key="4">
    <source>
        <dbReference type="Proteomes" id="UP000002195"/>
    </source>
</evidence>
<dbReference type="GO" id="GO:0008146">
    <property type="term" value="F:sulfotransferase activity"/>
    <property type="evidence" value="ECO:0007669"/>
    <property type="project" value="InterPro"/>
</dbReference>
<dbReference type="dictyBase" id="DDB_G0269764">
    <property type="gene designation" value="cnrC"/>
</dbReference>